<dbReference type="PANTHER" id="PTHR14150">
    <property type="entry name" value="U3 SMALL NUCLEOLAR RNA-ASSOCIATED PROTEIN 14"/>
    <property type="match status" value="1"/>
</dbReference>
<dbReference type="EMBL" id="NJEU01000683">
    <property type="protein sequence ID" value="PHH71395.1"/>
    <property type="molecule type" value="Genomic_DNA"/>
</dbReference>
<keyword evidence="6" id="KW-1185">Reference proteome</keyword>
<feature type="compositionally biased region" description="Basic and acidic residues" evidence="4">
    <location>
        <begin position="535"/>
        <end position="552"/>
    </location>
</feature>
<evidence type="ECO:0000313" key="5">
    <source>
        <dbReference type="EMBL" id="PHH71395.1"/>
    </source>
</evidence>
<dbReference type="Proteomes" id="UP000224854">
    <property type="component" value="Unassembled WGS sequence"/>
</dbReference>
<feature type="compositionally biased region" description="Basic and acidic residues" evidence="4">
    <location>
        <begin position="632"/>
        <end position="644"/>
    </location>
</feature>
<feature type="compositionally biased region" description="Acidic residues" evidence="4">
    <location>
        <begin position="447"/>
        <end position="458"/>
    </location>
</feature>
<dbReference type="OrthoDB" id="277439at2759"/>
<dbReference type="Pfam" id="PF04615">
    <property type="entry name" value="Utp14"/>
    <property type="match status" value="1"/>
</dbReference>
<name>A0A2C5YPE4_9HYPO</name>
<feature type="region of interest" description="Disordered" evidence="4">
    <location>
        <begin position="1"/>
        <end position="299"/>
    </location>
</feature>
<feature type="compositionally biased region" description="Basic residues" evidence="4">
    <location>
        <begin position="413"/>
        <end position="431"/>
    </location>
</feature>
<feature type="compositionally biased region" description="Basic and acidic residues" evidence="4">
    <location>
        <begin position="571"/>
        <end position="600"/>
    </location>
</feature>
<dbReference type="PANTHER" id="PTHR14150:SF12">
    <property type="entry name" value="U3 SMALL NUCLEOLAR RNA-ASSOCIATED PROTEIN 14 HOMOLOG A"/>
    <property type="match status" value="1"/>
</dbReference>
<dbReference type="GO" id="GO:0006364">
    <property type="term" value="P:rRNA processing"/>
    <property type="evidence" value="ECO:0007669"/>
    <property type="project" value="InterPro"/>
</dbReference>
<feature type="compositionally biased region" description="Basic and acidic residues" evidence="4">
    <location>
        <begin position="459"/>
        <end position="478"/>
    </location>
</feature>
<feature type="compositionally biased region" description="Low complexity" evidence="4">
    <location>
        <begin position="252"/>
        <end position="264"/>
    </location>
</feature>
<feature type="compositionally biased region" description="Basic and acidic residues" evidence="4">
    <location>
        <begin position="393"/>
        <end position="412"/>
    </location>
</feature>
<feature type="compositionally biased region" description="Basic residues" evidence="4">
    <location>
        <begin position="19"/>
        <end position="28"/>
    </location>
</feature>
<dbReference type="GO" id="GO:0032040">
    <property type="term" value="C:small-subunit processome"/>
    <property type="evidence" value="ECO:0007669"/>
    <property type="project" value="InterPro"/>
</dbReference>
<feature type="compositionally biased region" description="Polar residues" evidence="4">
    <location>
        <begin position="39"/>
        <end position="48"/>
    </location>
</feature>
<feature type="compositionally biased region" description="Acidic residues" evidence="4">
    <location>
        <begin position="518"/>
        <end position="534"/>
    </location>
</feature>
<evidence type="ECO:0008006" key="7">
    <source>
        <dbReference type="Google" id="ProtNLM"/>
    </source>
</evidence>
<feature type="region of interest" description="Disordered" evidence="4">
    <location>
        <begin position="500"/>
        <end position="552"/>
    </location>
</feature>
<sequence length="816" mass="91485">MPGRQAHGRPLIAAPKAKAAAKRSKARSQKTALDAFGIAQQQFPAQNKKTPRARELDADIDAERIHGRDDDGDDQQDHVEDEGPVRKKAKNLPSQPIHDVDYGSDSEGNEWRLGGLADDDNDSEIESDDAFGESDDDKFQGYSFRGSKSQPTGDDSQDDHGETLGEDAIDLATALDQFEDGSEDPEHDDAQEEDSDDDESDEFSSENDNDQDEEQEMEPDRLEALQDLVSGYAGDEQGKDDKNRLASSNKISLGDLGLSGLSDSMMNKSVKLLRKEEKEKRPGASKKLDVPLAKRQQDRLDRAAAYEKTNETLNRWTETVKQNRRAEHLMFPLPQNSDTAGLDTTGIQPLTKKAARTELETTVMSIMEQSGLSLDKKPKPKPHQFDEEGNVLSRKEALQRKRREREFNDREAKRAKRIKKIKSKAFHRVHRKEKERLEMAEKAAMEEAGEIGSEEEREAQDRRRALERVGQRHKDSKWAKMGSKVKRAVWDDDFRTGLTDMARKDEELRRRKAGNSGDVDDSDETSSSESDSGEESIRRLRDKLDKLDRPNESRLMQAKFMLKAEAAQKAANDDLIKQMRRQLDGDEDVSSEHEADEVGRRSYGSTKVGSMEPMALDMTNQATKRLRSKGGATDERAAARHSGPEDETEPVISLAPTPAPTNGPWSQDKAWRRRKGRGSSGKADELDVAAANAAVEALRPKTSRNGTADDSESESELHLPLAIRDEQMVERAFAGDDVVAEFECEKRAVQEADDDKVVDSTLPGWGSWVGEGVSERERRRHTGRFLTRVEGVKVEARKDAKLERVIINERHVKKVN</sequence>
<comment type="subcellular location">
    <subcellularLocation>
        <location evidence="1">Nucleus</location>
        <location evidence="1">Nucleolus</location>
    </subcellularLocation>
</comment>
<evidence type="ECO:0000256" key="3">
    <source>
        <dbReference type="ARBA" id="ARBA00023242"/>
    </source>
</evidence>
<feature type="compositionally biased region" description="Acidic residues" evidence="4">
    <location>
        <begin position="117"/>
        <end position="136"/>
    </location>
</feature>
<feature type="compositionally biased region" description="Basic and acidic residues" evidence="4">
    <location>
        <begin position="432"/>
        <end position="445"/>
    </location>
</feature>
<evidence type="ECO:0000256" key="4">
    <source>
        <dbReference type="SAM" id="MobiDB-lite"/>
    </source>
</evidence>
<feature type="compositionally biased region" description="Low complexity" evidence="4">
    <location>
        <begin position="688"/>
        <end position="697"/>
    </location>
</feature>
<feature type="compositionally biased region" description="Acidic residues" evidence="4">
    <location>
        <begin position="177"/>
        <end position="217"/>
    </location>
</feature>
<proteinExistence type="predicted"/>
<dbReference type="InterPro" id="IPR006709">
    <property type="entry name" value="SSU_processome_Utp14"/>
</dbReference>
<feature type="region of interest" description="Disordered" evidence="4">
    <location>
        <begin position="369"/>
        <end position="483"/>
    </location>
</feature>
<comment type="caution">
    <text evidence="5">The sequence shown here is derived from an EMBL/GenBank/DDBJ whole genome shotgun (WGS) entry which is preliminary data.</text>
</comment>
<evidence type="ECO:0000256" key="2">
    <source>
        <dbReference type="ARBA" id="ARBA00022553"/>
    </source>
</evidence>
<feature type="compositionally biased region" description="Basic and acidic residues" evidence="4">
    <location>
        <begin position="52"/>
        <end position="85"/>
    </location>
</feature>
<feature type="region of interest" description="Disordered" evidence="4">
    <location>
        <begin position="566"/>
        <end position="715"/>
    </location>
</feature>
<evidence type="ECO:0000313" key="6">
    <source>
        <dbReference type="Proteomes" id="UP000224854"/>
    </source>
</evidence>
<reference evidence="5 6" key="1">
    <citation type="submission" date="2017-06" db="EMBL/GenBank/DDBJ databases">
        <title>Ant-infecting Ophiocordyceps genomes reveal a high diversity of potential behavioral manipulation genes and a possible major role for enterotoxins.</title>
        <authorList>
            <person name="De Bekker C."/>
            <person name="Evans H.C."/>
            <person name="Brachmann A."/>
            <person name="Hughes D.P."/>
        </authorList>
    </citation>
    <scope>NUCLEOTIDE SEQUENCE [LARGE SCALE GENOMIC DNA]</scope>
    <source>
        <strain evidence="5 6">1348a</strain>
    </source>
</reference>
<keyword evidence="3" id="KW-0539">Nucleus</keyword>
<feature type="compositionally biased region" description="Basic and acidic residues" evidence="4">
    <location>
        <begin position="273"/>
        <end position="289"/>
    </location>
</feature>
<accession>A0A2C5YPE4</accession>
<dbReference type="AlphaFoldDB" id="A0A2C5YPE4"/>
<evidence type="ECO:0000256" key="1">
    <source>
        <dbReference type="ARBA" id="ARBA00004604"/>
    </source>
</evidence>
<keyword evidence="2" id="KW-0597">Phosphoprotein</keyword>
<gene>
    <name evidence="5" type="ORF">CDD82_6536</name>
</gene>
<organism evidence="5 6">
    <name type="scientific">Ophiocordyceps australis</name>
    <dbReference type="NCBI Taxonomy" id="1399860"/>
    <lineage>
        <taxon>Eukaryota</taxon>
        <taxon>Fungi</taxon>
        <taxon>Dikarya</taxon>
        <taxon>Ascomycota</taxon>
        <taxon>Pezizomycotina</taxon>
        <taxon>Sordariomycetes</taxon>
        <taxon>Hypocreomycetidae</taxon>
        <taxon>Hypocreales</taxon>
        <taxon>Ophiocordycipitaceae</taxon>
        <taxon>Ophiocordyceps</taxon>
    </lineage>
</organism>
<protein>
    <recommendedName>
        <fullName evidence="7">U3 small nucleolar RNA-associated protein 14</fullName>
    </recommendedName>
</protein>
<feature type="compositionally biased region" description="Basic and acidic residues" evidence="4">
    <location>
        <begin position="500"/>
        <end position="509"/>
    </location>
</feature>